<dbReference type="CDD" id="cd02846">
    <property type="entry name" value="PAZ_argonaute_like"/>
    <property type="match status" value="1"/>
</dbReference>
<feature type="compositionally biased region" description="Low complexity" evidence="2">
    <location>
        <begin position="27"/>
        <end position="53"/>
    </location>
</feature>
<dbReference type="InterPro" id="IPR036085">
    <property type="entry name" value="PAZ_dom_sf"/>
</dbReference>
<feature type="domain" description="Piwi" evidence="4">
    <location>
        <begin position="619"/>
        <end position="947"/>
    </location>
</feature>
<dbReference type="Pfam" id="PF08699">
    <property type="entry name" value="ArgoL1"/>
    <property type="match status" value="1"/>
</dbReference>
<feature type="compositionally biased region" description="Gly residues" evidence="2">
    <location>
        <begin position="16"/>
        <end position="26"/>
    </location>
</feature>
<dbReference type="InterPro" id="IPR014811">
    <property type="entry name" value="ArgoL1"/>
</dbReference>
<comment type="similarity">
    <text evidence="1">Belongs to the argonaute family.</text>
</comment>
<dbReference type="InterPro" id="IPR032472">
    <property type="entry name" value="ArgoL2"/>
</dbReference>
<evidence type="ECO:0000256" key="2">
    <source>
        <dbReference type="SAM" id="MobiDB-lite"/>
    </source>
</evidence>
<dbReference type="OMA" id="MGQWPGE"/>
<dbReference type="GO" id="GO:0003723">
    <property type="term" value="F:RNA binding"/>
    <property type="evidence" value="ECO:0007669"/>
    <property type="project" value="InterPro"/>
</dbReference>
<dbReference type="InterPro" id="IPR032474">
    <property type="entry name" value="Argonaute_N"/>
</dbReference>
<feature type="region of interest" description="Disordered" evidence="2">
    <location>
        <begin position="1"/>
        <end position="80"/>
    </location>
</feature>
<dbReference type="InterPro" id="IPR045246">
    <property type="entry name" value="Piwi_ago-like"/>
</dbReference>
<dbReference type="Pfam" id="PF16488">
    <property type="entry name" value="ArgoL2"/>
    <property type="match status" value="1"/>
</dbReference>
<dbReference type="CDD" id="cd04657">
    <property type="entry name" value="Piwi_ago-like"/>
    <property type="match status" value="1"/>
</dbReference>
<gene>
    <name evidence="5" type="ORF">TRAPUB_11543</name>
</gene>
<dbReference type="Proteomes" id="UP000184267">
    <property type="component" value="Unassembled WGS sequence"/>
</dbReference>
<dbReference type="InterPro" id="IPR003165">
    <property type="entry name" value="Piwi"/>
</dbReference>
<protein>
    <submittedName>
        <fullName evidence="5">Protein argonaute MEL1</fullName>
    </submittedName>
</protein>
<dbReference type="InterPro" id="IPR012337">
    <property type="entry name" value="RNaseH-like_sf"/>
</dbReference>
<dbReference type="SMART" id="SM01163">
    <property type="entry name" value="DUF1785"/>
    <property type="match status" value="1"/>
</dbReference>
<dbReference type="Pfam" id="PF16486">
    <property type="entry name" value="ArgoN"/>
    <property type="match status" value="1"/>
</dbReference>
<organism evidence="5 6">
    <name type="scientific">Trametes pubescens</name>
    <name type="common">White-rot fungus</name>
    <dbReference type="NCBI Taxonomy" id="154538"/>
    <lineage>
        <taxon>Eukaryota</taxon>
        <taxon>Fungi</taxon>
        <taxon>Dikarya</taxon>
        <taxon>Basidiomycota</taxon>
        <taxon>Agaricomycotina</taxon>
        <taxon>Agaricomycetes</taxon>
        <taxon>Polyporales</taxon>
        <taxon>Polyporaceae</taxon>
        <taxon>Trametes</taxon>
    </lineage>
</organism>
<evidence type="ECO:0000256" key="1">
    <source>
        <dbReference type="RuleBase" id="RU361178"/>
    </source>
</evidence>
<dbReference type="PANTHER" id="PTHR22891">
    <property type="entry name" value="EUKARYOTIC TRANSLATION INITIATION FACTOR 2C"/>
    <property type="match status" value="1"/>
</dbReference>
<dbReference type="EMBL" id="MNAD01000557">
    <property type="protein sequence ID" value="OJT11897.1"/>
    <property type="molecule type" value="Genomic_DNA"/>
</dbReference>
<dbReference type="Gene3D" id="3.30.420.10">
    <property type="entry name" value="Ribonuclease H-like superfamily/Ribonuclease H"/>
    <property type="match status" value="1"/>
</dbReference>
<reference evidence="5 6" key="1">
    <citation type="submission" date="2016-10" db="EMBL/GenBank/DDBJ databases">
        <title>Genome sequence of the basidiomycete white-rot fungus Trametes pubescens.</title>
        <authorList>
            <person name="Makela M.R."/>
            <person name="Granchi Z."/>
            <person name="Peng M."/>
            <person name="De Vries R.P."/>
            <person name="Grigoriev I."/>
            <person name="Riley R."/>
            <person name="Hilden K."/>
        </authorList>
    </citation>
    <scope>NUCLEOTIDE SEQUENCE [LARGE SCALE GENOMIC DNA]</scope>
    <source>
        <strain evidence="5 6">FBCC735</strain>
    </source>
</reference>
<dbReference type="PROSITE" id="PS50822">
    <property type="entry name" value="PIWI"/>
    <property type="match status" value="1"/>
</dbReference>
<dbReference type="Gene3D" id="3.40.50.2300">
    <property type="match status" value="1"/>
</dbReference>
<evidence type="ECO:0000313" key="5">
    <source>
        <dbReference type="EMBL" id="OJT11897.1"/>
    </source>
</evidence>
<dbReference type="InterPro" id="IPR036397">
    <property type="entry name" value="RNaseH_sf"/>
</dbReference>
<proteinExistence type="inferred from homology"/>
<dbReference type="Pfam" id="PF02170">
    <property type="entry name" value="PAZ"/>
    <property type="match status" value="1"/>
</dbReference>
<dbReference type="InterPro" id="IPR003100">
    <property type="entry name" value="PAZ_dom"/>
</dbReference>
<accession>A0A1M2VWA5</accession>
<dbReference type="STRING" id="154538.A0A1M2VWA5"/>
<dbReference type="SMART" id="SM00949">
    <property type="entry name" value="PAZ"/>
    <property type="match status" value="1"/>
</dbReference>
<evidence type="ECO:0000313" key="6">
    <source>
        <dbReference type="Proteomes" id="UP000184267"/>
    </source>
</evidence>
<dbReference type="OrthoDB" id="10252740at2759"/>
<comment type="caution">
    <text evidence="5">The sequence shown here is derived from an EMBL/GenBank/DDBJ whole genome shotgun (WGS) entry which is preliminary data.</text>
</comment>
<dbReference type="Gene3D" id="2.170.260.10">
    <property type="entry name" value="paz domain"/>
    <property type="match status" value="1"/>
</dbReference>
<dbReference type="SUPFAM" id="SSF101690">
    <property type="entry name" value="PAZ domain"/>
    <property type="match status" value="1"/>
</dbReference>
<keyword evidence="6" id="KW-1185">Reference proteome</keyword>
<dbReference type="AlphaFoldDB" id="A0A1M2VWA5"/>
<evidence type="ECO:0000259" key="3">
    <source>
        <dbReference type="PROSITE" id="PS50821"/>
    </source>
</evidence>
<dbReference type="PROSITE" id="PS50821">
    <property type="entry name" value="PAZ"/>
    <property type="match status" value="1"/>
</dbReference>
<evidence type="ECO:0000259" key="4">
    <source>
        <dbReference type="PROSITE" id="PS50822"/>
    </source>
</evidence>
<feature type="compositionally biased region" description="Gly residues" evidence="2">
    <location>
        <begin position="55"/>
        <end position="75"/>
    </location>
</feature>
<dbReference type="SUPFAM" id="SSF53098">
    <property type="entry name" value="Ribonuclease H-like"/>
    <property type="match status" value="1"/>
</dbReference>
<dbReference type="SMART" id="SM00950">
    <property type="entry name" value="Piwi"/>
    <property type="match status" value="1"/>
</dbReference>
<dbReference type="Pfam" id="PF02171">
    <property type="entry name" value="Piwi"/>
    <property type="match status" value="1"/>
</dbReference>
<feature type="compositionally biased region" description="Low complexity" evidence="2">
    <location>
        <begin position="1"/>
        <end position="10"/>
    </location>
</feature>
<sequence>MSGRQQPRGAPRGRGPRPGQGPGSSGRGSSPSRGRGSPVPSSGGPESGFPRGRGFPRGGPFRGGPSGGSRGGRGGAPAQVFAEGQPLNQDARIGELDRLVQAFSRVRLQPEMPLRPGFGTLGRPGVLRTNFFAVRLPKAAVFYEYEIDISPKAQAKGDRRGRILELVERSAAFANYRQHVAHDRSQRLVSAQKLPQPLSVAIRYLEEDQDDDPNALNFTVDIKYQKDINMSELNDYMDGKPEHRDIDTQPYLSAMNLVVQSYASKHGVRVGRNKYFFPSPTDHYMLSLGVEAHRGFFMSIRPMYKQLMVNINVCMTAFYTPGNLAQAMMAFQQQSHGDMPQAFANRLKVATRHLGYTKKSTIFKIMTSLTARTARFDCEEFGRKVTVEEFFKLKHKITLRHAADLPVVNVSNNPKRHVYMPAEICEILPGQAYRGKLDPEQTSSMIRFACNAPEVNGNAIVNEGFPRLGLTGPGAAASTLNAFGVSVDPNMAVVPSRVLPTPSIRYRTGNALVPRNAGWNIMNVKLQAGGTIGTWAVLLVQDGRQGEFEGPNDPQLIAFLKTFLAKCNSSGIAGADKPPKILSVTLPRPRDDTPNRERALTAIRDTLRTNLNSKAKPSFVLVLLSGVDKYIYPGIKKLGDIDMGLQTIHMLLGKARDSRPNKQDQYFSNVILKVNVKLGGMNHLLDDGSMRWLREKKTMIMGIDVTHPSPNSLPGSPSIAAVVASVDDNFVQFPASLSLQKPDWNKDSKEMVEKLTAMTIERLEVYRKKNGRLPDRVFVYRDGVSEGQYHIVLREELPKVLAAFKQISPKAPYKPTLTIAICGKRHHARFWPTAPGEANMTNNGNTVPGTVVDKGITDVYNFDFYLQWSLVLTIALTTFQAHLGLQGHVRPTHYTVVYDENRYTADVLQQGTHTASYLYARATKAVSLVPAAYYADIACERGRDYLNVLLNLTDNSSVVGGASTADKEAEKERVYEGAVKMWGRGIHADLKDCMFYI</sequence>
<feature type="domain" description="PAZ" evidence="3">
    <location>
        <begin position="323"/>
        <end position="429"/>
    </location>
</feature>
<name>A0A1M2VWA5_TRAPU</name>